<evidence type="ECO:0000313" key="1">
    <source>
        <dbReference type="EMBL" id="PTU22921.1"/>
    </source>
</evidence>
<sequence>MYIYLHIYNYGFLWILLKILTHVVRSGTVTPFVTLPTPPPPRQFSTPAIDELSYHKTNKARIIGREIEP</sequence>
<evidence type="ECO:0000313" key="2">
    <source>
        <dbReference type="Proteomes" id="UP000244073"/>
    </source>
</evidence>
<gene>
    <name evidence="1" type="ORF">P175DRAFT_0150132</name>
</gene>
<accession>A0A2T5M315</accession>
<name>A0A2T5M315_9EURO</name>
<dbReference type="RefSeq" id="XP_040754313.1">
    <property type="nucleotide sequence ID" value="XM_040892448.1"/>
</dbReference>
<reference evidence="1 2" key="1">
    <citation type="journal article" date="2018" name="Proc. Natl. Acad. Sci. U.S.A.">
        <title>Linking secondary metabolites to gene clusters through genome sequencing of six diverse Aspergillus species.</title>
        <authorList>
            <person name="Kaerboelling I."/>
            <person name="Vesth T.C."/>
            <person name="Frisvad J.C."/>
            <person name="Nybo J.L."/>
            <person name="Theobald S."/>
            <person name="Kuo A."/>
            <person name="Bowyer P."/>
            <person name="Matsuda Y."/>
            <person name="Mondo S."/>
            <person name="Lyhne E.K."/>
            <person name="Kogle M.E."/>
            <person name="Clum A."/>
            <person name="Lipzen A."/>
            <person name="Salamov A."/>
            <person name="Ngan C.Y."/>
            <person name="Daum C."/>
            <person name="Chiniquy J."/>
            <person name="Barry K."/>
            <person name="LaButti K."/>
            <person name="Haridas S."/>
            <person name="Simmons B.A."/>
            <person name="Magnuson J.K."/>
            <person name="Mortensen U.H."/>
            <person name="Larsen T.O."/>
            <person name="Grigoriev I.V."/>
            <person name="Baker S.E."/>
            <person name="Andersen M.R."/>
        </authorList>
    </citation>
    <scope>NUCLEOTIDE SEQUENCE [LARGE SCALE GENOMIC DNA]</scope>
    <source>
        <strain evidence="1 2">IBT 24754</strain>
    </source>
</reference>
<dbReference type="GeneID" id="63809330"/>
<organism evidence="1 2">
    <name type="scientific">Aspergillus ochraceoroseus IBT 24754</name>
    <dbReference type="NCBI Taxonomy" id="1392256"/>
    <lineage>
        <taxon>Eukaryota</taxon>
        <taxon>Fungi</taxon>
        <taxon>Dikarya</taxon>
        <taxon>Ascomycota</taxon>
        <taxon>Pezizomycotina</taxon>
        <taxon>Eurotiomycetes</taxon>
        <taxon>Eurotiomycetidae</taxon>
        <taxon>Eurotiales</taxon>
        <taxon>Aspergillaceae</taxon>
        <taxon>Aspergillus</taxon>
        <taxon>Aspergillus subgen. Nidulantes</taxon>
    </lineage>
</organism>
<dbReference type="Proteomes" id="UP000244073">
    <property type="component" value="Unassembled WGS sequence"/>
</dbReference>
<dbReference type="AlphaFoldDB" id="A0A2T5M315"/>
<protein>
    <submittedName>
        <fullName evidence="1">Uncharacterized protein</fullName>
    </submittedName>
</protein>
<comment type="caution">
    <text evidence="1">The sequence shown here is derived from an EMBL/GenBank/DDBJ whole genome shotgun (WGS) entry which is preliminary data.</text>
</comment>
<proteinExistence type="predicted"/>
<dbReference type="VEuPathDB" id="FungiDB:P175DRAFT_0150132"/>
<dbReference type="EMBL" id="MSFN02000002">
    <property type="protein sequence ID" value="PTU22921.1"/>
    <property type="molecule type" value="Genomic_DNA"/>
</dbReference>